<evidence type="ECO:0000313" key="2">
    <source>
        <dbReference type="EMBL" id="MDN4012692.1"/>
    </source>
</evidence>
<keyword evidence="1" id="KW-0732">Signal</keyword>
<feature type="signal peptide" evidence="1">
    <location>
        <begin position="1"/>
        <end position="21"/>
    </location>
</feature>
<dbReference type="Proteomes" id="UP001225933">
    <property type="component" value="Unassembled WGS sequence"/>
</dbReference>
<proteinExistence type="predicted"/>
<dbReference type="AlphaFoldDB" id="A0AAJ1R3M7"/>
<name>A0AAJ1R3M7_9FLAO</name>
<evidence type="ECO:0000313" key="3">
    <source>
        <dbReference type="Proteomes" id="UP001225933"/>
    </source>
</evidence>
<dbReference type="RefSeq" id="WP_214589864.1">
    <property type="nucleotide sequence ID" value="NZ_JAUHGV010000009.1"/>
</dbReference>
<comment type="caution">
    <text evidence="2">The sequence shown here is derived from an EMBL/GenBank/DDBJ whole genome shotgun (WGS) entry which is preliminary data.</text>
</comment>
<accession>A0AAJ1R3M7</accession>
<sequence length="143" mass="16744">MNFLKIFSIGVFFLGASYANAQSQETVKKKPVDNPPKCTNIKEGKFYRMNYPPNLWYMTIKDNIQTEYYNDGKDFIKLTMVFVSDCEYKLIAVEKTEKENPIKVGDIFTNKVIATQDNYIKIQSKFENDTYNFVLMKAKENKK</sequence>
<protein>
    <submittedName>
        <fullName evidence="2">Uncharacterized protein</fullName>
    </submittedName>
</protein>
<gene>
    <name evidence="2" type="ORF">QX233_09490</name>
</gene>
<evidence type="ECO:0000256" key="1">
    <source>
        <dbReference type="SAM" id="SignalP"/>
    </source>
</evidence>
<feature type="chain" id="PRO_5042580527" evidence="1">
    <location>
        <begin position="22"/>
        <end position="143"/>
    </location>
</feature>
<organism evidence="2 3">
    <name type="scientific">Chryseobacterium gambrini</name>
    <dbReference type="NCBI Taxonomy" id="373672"/>
    <lineage>
        <taxon>Bacteria</taxon>
        <taxon>Pseudomonadati</taxon>
        <taxon>Bacteroidota</taxon>
        <taxon>Flavobacteriia</taxon>
        <taxon>Flavobacteriales</taxon>
        <taxon>Weeksellaceae</taxon>
        <taxon>Chryseobacterium group</taxon>
        <taxon>Chryseobacterium</taxon>
    </lineage>
</organism>
<dbReference type="EMBL" id="JAUHGV010000009">
    <property type="protein sequence ID" value="MDN4012692.1"/>
    <property type="molecule type" value="Genomic_DNA"/>
</dbReference>
<reference evidence="2" key="1">
    <citation type="submission" date="2023-06" db="EMBL/GenBank/DDBJ databases">
        <title>Two Chryseobacterium gambrini strains from China.</title>
        <authorList>
            <person name="Zeng J."/>
            <person name="Wu Y."/>
        </authorList>
    </citation>
    <scope>NUCLEOTIDE SEQUENCE</scope>
    <source>
        <strain evidence="2">SQ219</strain>
    </source>
</reference>